<gene>
    <name evidence="1" type="ORF">BDN72DRAFT_509981</name>
</gene>
<accession>A0ACD3BB95</accession>
<proteinExistence type="predicted"/>
<name>A0ACD3BB95_9AGAR</name>
<keyword evidence="2" id="KW-1185">Reference proteome</keyword>
<dbReference type="Proteomes" id="UP000308600">
    <property type="component" value="Unassembled WGS sequence"/>
</dbReference>
<protein>
    <submittedName>
        <fullName evidence="1">Uncharacterized protein</fullName>
    </submittedName>
</protein>
<reference evidence="1 2" key="1">
    <citation type="journal article" date="2019" name="Nat. Ecol. Evol.">
        <title>Megaphylogeny resolves global patterns of mushroom evolution.</title>
        <authorList>
            <person name="Varga T."/>
            <person name="Krizsan K."/>
            <person name="Foldi C."/>
            <person name="Dima B."/>
            <person name="Sanchez-Garcia M."/>
            <person name="Sanchez-Ramirez S."/>
            <person name="Szollosi G.J."/>
            <person name="Szarkandi J.G."/>
            <person name="Papp V."/>
            <person name="Albert L."/>
            <person name="Andreopoulos W."/>
            <person name="Angelini C."/>
            <person name="Antonin V."/>
            <person name="Barry K.W."/>
            <person name="Bougher N.L."/>
            <person name="Buchanan P."/>
            <person name="Buyck B."/>
            <person name="Bense V."/>
            <person name="Catcheside P."/>
            <person name="Chovatia M."/>
            <person name="Cooper J."/>
            <person name="Damon W."/>
            <person name="Desjardin D."/>
            <person name="Finy P."/>
            <person name="Geml J."/>
            <person name="Haridas S."/>
            <person name="Hughes K."/>
            <person name="Justo A."/>
            <person name="Karasinski D."/>
            <person name="Kautmanova I."/>
            <person name="Kiss B."/>
            <person name="Kocsube S."/>
            <person name="Kotiranta H."/>
            <person name="LaButti K.M."/>
            <person name="Lechner B.E."/>
            <person name="Liimatainen K."/>
            <person name="Lipzen A."/>
            <person name="Lukacs Z."/>
            <person name="Mihaltcheva S."/>
            <person name="Morgado L.N."/>
            <person name="Niskanen T."/>
            <person name="Noordeloos M.E."/>
            <person name="Ohm R.A."/>
            <person name="Ortiz-Santana B."/>
            <person name="Ovrebo C."/>
            <person name="Racz N."/>
            <person name="Riley R."/>
            <person name="Savchenko A."/>
            <person name="Shiryaev A."/>
            <person name="Soop K."/>
            <person name="Spirin V."/>
            <person name="Szebenyi C."/>
            <person name="Tomsovsky M."/>
            <person name="Tulloss R.E."/>
            <person name="Uehling J."/>
            <person name="Grigoriev I.V."/>
            <person name="Vagvolgyi C."/>
            <person name="Papp T."/>
            <person name="Martin F.M."/>
            <person name="Miettinen O."/>
            <person name="Hibbett D.S."/>
            <person name="Nagy L.G."/>
        </authorList>
    </citation>
    <scope>NUCLEOTIDE SEQUENCE [LARGE SCALE GENOMIC DNA]</scope>
    <source>
        <strain evidence="1 2">NL-1719</strain>
    </source>
</reference>
<sequence>MRNLSVFFETGSVRIEECQLVFYVFSEAKGRHFTLSTECVSLRRWASLEMAQPRSGSDGRLLQVPDTGVPEIVISKTLQVVGGRKKWAVAFIWMRVGAYTFCRVQSLMITRFRNTAVSSSIAFTSRHVLYVCTQCMMLMRASTANDQVYAVGTERDNGGDTHSKG</sequence>
<organism evidence="1 2">
    <name type="scientific">Pluteus cervinus</name>
    <dbReference type="NCBI Taxonomy" id="181527"/>
    <lineage>
        <taxon>Eukaryota</taxon>
        <taxon>Fungi</taxon>
        <taxon>Dikarya</taxon>
        <taxon>Basidiomycota</taxon>
        <taxon>Agaricomycotina</taxon>
        <taxon>Agaricomycetes</taxon>
        <taxon>Agaricomycetidae</taxon>
        <taxon>Agaricales</taxon>
        <taxon>Pluteineae</taxon>
        <taxon>Pluteaceae</taxon>
        <taxon>Pluteus</taxon>
    </lineage>
</organism>
<evidence type="ECO:0000313" key="1">
    <source>
        <dbReference type="EMBL" id="TFK75294.1"/>
    </source>
</evidence>
<evidence type="ECO:0000313" key="2">
    <source>
        <dbReference type="Proteomes" id="UP000308600"/>
    </source>
</evidence>
<dbReference type="EMBL" id="ML208263">
    <property type="protein sequence ID" value="TFK75294.1"/>
    <property type="molecule type" value="Genomic_DNA"/>
</dbReference>